<evidence type="ECO:0000313" key="1">
    <source>
        <dbReference type="EMBL" id="CAF0834122.1"/>
    </source>
</evidence>
<evidence type="ECO:0000313" key="2">
    <source>
        <dbReference type="EMBL" id="CAF1069910.1"/>
    </source>
</evidence>
<dbReference type="AlphaFoldDB" id="A0A815BD00"/>
<evidence type="ECO:0000313" key="4">
    <source>
        <dbReference type="Proteomes" id="UP000663832"/>
    </source>
</evidence>
<dbReference type="Proteomes" id="UP000663877">
    <property type="component" value="Unassembled WGS sequence"/>
</dbReference>
<comment type="caution">
    <text evidence="3">The sequence shown here is derived from an EMBL/GenBank/DDBJ whole genome shotgun (WGS) entry which is preliminary data.</text>
</comment>
<accession>A0A815BD00</accession>
<name>A0A815BD00_9BILA</name>
<dbReference type="OrthoDB" id="9993258at2759"/>
<gene>
    <name evidence="1" type="ORF">BJG266_LOCUS6951</name>
    <name evidence="2" type="ORF">QVE165_LOCUS18630</name>
    <name evidence="3" type="ORF">QVE165_LOCUS29451</name>
</gene>
<sequence length="80" mass="9556">MHYLSYICQIQASTFNNDESEMVDLDSIREFIPSSQDQFYHQQYRRASLRYHPHILYKKASLKPILGQSGKIVLSERDRY</sequence>
<dbReference type="EMBL" id="CAJNOI010000020">
    <property type="protein sequence ID" value="CAF0834122.1"/>
    <property type="molecule type" value="Genomic_DNA"/>
</dbReference>
<dbReference type="EMBL" id="CAJNOM010000111">
    <property type="protein sequence ID" value="CAF1069910.1"/>
    <property type="molecule type" value="Genomic_DNA"/>
</dbReference>
<organism evidence="3 4">
    <name type="scientific">Adineta steineri</name>
    <dbReference type="NCBI Taxonomy" id="433720"/>
    <lineage>
        <taxon>Eukaryota</taxon>
        <taxon>Metazoa</taxon>
        <taxon>Spiralia</taxon>
        <taxon>Gnathifera</taxon>
        <taxon>Rotifera</taxon>
        <taxon>Eurotatoria</taxon>
        <taxon>Bdelloidea</taxon>
        <taxon>Adinetida</taxon>
        <taxon>Adinetidae</taxon>
        <taxon>Adineta</taxon>
    </lineage>
</organism>
<keyword evidence="4" id="KW-1185">Reference proteome</keyword>
<protein>
    <submittedName>
        <fullName evidence="3">Uncharacterized protein</fullName>
    </submittedName>
</protein>
<reference evidence="3" key="1">
    <citation type="submission" date="2021-02" db="EMBL/GenBank/DDBJ databases">
        <authorList>
            <person name="Nowell W R."/>
        </authorList>
    </citation>
    <scope>NUCLEOTIDE SEQUENCE</scope>
</reference>
<evidence type="ECO:0000313" key="3">
    <source>
        <dbReference type="EMBL" id="CAF1268423.1"/>
    </source>
</evidence>
<dbReference type="Proteomes" id="UP000663832">
    <property type="component" value="Unassembled WGS sequence"/>
</dbReference>
<proteinExistence type="predicted"/>
<dbReference type="EMBL" id="CAJNOM010000236">
    <property type="protein sequence ID" value="CAF1268423.1"/>
    <property type="molecule type" value="Genomic_DNA"/>
</dbReference>